<proteinExistence type="inferred from homology"/>
<keyword evidence="4" id="KW-0479">Metal-binding</keyword>
<evidence type="ECO:0000313" key="9">
    <source>
        <dbReference type="Proteomes" id="UP001604277"/>
    </source>
</evidence>
<gene>
    <name evidence="8" type="ORF">Fot_41799</name>
</gene>
<dbReference type="Proteomes" id="UP001604277">
    <property type="component" value="Unassembled WGS sequence"/>
</dbReference>
<keyword evidence="7" id="KW-0503">Monooxygenase</keyword>
<dbReference type="SUPFAM" id="SSF48264">
    <property type="entry name" value="Cytochrome P450"/>
    <property type="match status" value="1"/>
</dbReference>
<evidence type="ECO:0000256" key="4">
    <source>
        <dbReference type="ARBA" id="ARBA00022723"/>
    </source>
</evidence>
<dbReference type="AlphaFoldDB" id="A0ABD1RJD7"/>
<evidence type="ECO:0000256" key="1">
    <source>
        <dbReference type="ARBA" id="ARBA00001971"/>
    </source>
</evidence>
<dbReference type="EMBL" id="JBFOLJ010000012">
    <property type="protein sequence ID" value="KAL2488507.1"/>
    <property type="molecule type" value="Genomic_DNA"/>
</dbReference>
<dbReference type="PANTHER" id="PTHR47955:SF19">
    <property type="entry name" value="CYTOCHROME P450 71A9-LIKE ISOFORM X1"/>
    <property type="match status" value="1"/>
</dbReference>
<sequence>MEFYSRFLVLGQVPNHVVSSAEMAEQVLRKHVLECCSRTYSYGAMKLSYNLLEVAFGPCSEYWRELRKISVIELFIVKRSSRDPIEVNEKIFSLTNNIVCSIAFGKSYDGKQFEGYYKFQVAIDEAMAMLSSFWAVDFFPNFGWILDVTTGLHKRLENCFVLRCGA</sequence>
<comment type="cofactor">
    <cofactor evidence="1">
        <name>heme</name>
        <dbReference type="ChEBI" id="CHEBI:30413"/>
    </cofactor>
</comment>
<reference evidence="9" key="1">
    <citation type="submission" date="2024-07" db="EMBL/GenBank/DDBJ databases">
        <title>Two chromosome-level genome assemblies of Korean endemic species Abeliophyllum distichum and Forsythia ovata (Oleaceae).</title>
        <authorList>
            <person name="Jang H."/>
        </authorList>
    </citation>
    <scope>NUCLEOTIDE SEQUENCE [LARGE SCALE GENOMIC DNA]</scope>
</reference>
<dbReference type="GO" id="GO:0046872">
    <property type="term" value="F:metal ion binding"/>
    <property type="evidence" value="ECO:0007669"/>
    <property type="project" value="UniProtKB-KW"/>
</dbReference>
<name>A0ABD1RJD7_9LAMI</name>
<evidence type="ECO:0000256" key="7">
    <source>
        <dbReference type="ARBA" id="ARBA00023033"/>
    </source>
</evidence>
<keyword evidence="3" id="KW-0349">Heme</keyword>
<evidence type="ECO:0000256" key="6">
    <source>
        <dbReference type="ARBA" id="ARBA00023004"/>
    </source>
</evidence>
<accession>A0ABD1RJD7</accession>
<comment type="similarity">
    <text evidence="2">Belongs to the cytochrome P450 family.</text>
</comment>
<protein>
    <submittedName>
        <fullName evidence="8">Cytochrome</fullName>
    </submittedName>
</protein>
<evidence type="ECO:0000256" key="2">
    <source>
        <dbReference type="ARBA" id="ARBA00010617"/>
    </source>
</evidence>
<keyword evidence="5" id="KW-0560">Oxidoreductase</keyword>
<keyword evidence="9" id="KW-1185">Reference proteome</keyword>
<evidence type="ECO:0000256" key="3">
    <source>
        <dbReference type="ARBA" id="ARBA00022617"/>
    </source>
</evidence>
<dbReference type="PANTHER" id="PTHR47955">
    <property type="entry name" value="CYTOCHROME P450 FAMILY 71 PROTEIN"/>
    <property type="match status" value="1"/>
</dbReference>
<dbReference type="Gene3D" id="1.10.630.10">
    <property type="entry name" value="Cytochrome P450"/>
    <property type="match status" value="1"/>
</dbReference>
<dbReference type="GO" id="GO:0004497">
    <property type="term" value="F:monooxygenase activity"/>
    <property type="evidence" value="ECO:0007669"/>
    <property type="project" value="UniProtKB-KW"/>
</dbReference>
<dbReference type="InterPro" id="IPR036396">
    <property type="entry name" value="Cyt_P450_sf"/>
</dbReference>
<comment type="caution">
    <text evidence="8">The sequence shown here is derived from an EMBL/GenBank/DDBJ whole genome shotgun (WGS) entry which is preliminary data.</text>
</comment>
<evidence type="ECO:0000313" key="8">
    <source>
        <dbReference type="EMBL" id="KAL2488507.1"/>
    </source>
</evidence>
<organism evidence="8 9">
    <name type="scientific">Forsythia ovata</name>
    <dbReference type="NCBI Taxonomy" id="205694"/>
    <lineage>
        <taxon>Eukaryota</taxon>
        <taxon>Viridiplantae</taxon>
        <taxon>Streptophyta</taxon>
        <taxon>Embryophyta</taxon>
        <taxon>Tracheophyta</taxon>
        <taxon>Spermatophyta</taxon>
        <taxon>Magnoliopsida</taxon>
        <taxon>eudicotyledons</taxon>
        <taxon>Gunneridae</taxon>
        <taxon>Pentapetalae</taxon>
        <taxon>asterids</taxon>
        <taxon>lamiids</taxon>
        <taxon>Lamiales</taxon>
        <taxon>Oleaceae</taxon>
        <taxon>Forsythieae</taxon>
        <taxon>Forsythia</taxon>
    </lineage>
</organism>
<evidence type="ECO:0000256" key="5">
    <source>
        <dbReference type="ARBA" id="ARBA00023002"/>
    </source>
</evidence>
<keyword evidence="6" id="KW-0408">Iron</keyword>